<reference evidence="3" key="1">
    <citation type="journal article" date="2021" name="Proc. Natl. Acad. Sci. U.S.A.">
        <title>A Catalog of Tens of Thousands of Viruses from Human Metagenomes Reveals Hidden Associations with Chronic Diseases.</title>
        <authorList>
            <person name="Tisza M.J."/>
            <person name="Buck C.B."/>
        </authorList>
    </citation>
    <scope>NUCLEOTIDE SEQUENCE</scope>
    <source>
        <strain evidence="3">CtLR131</strain>
    </source>
</reference>
<feature type="domain" description="Glycosyltransferase subfamily 4-like N-terminal" evidence="2">
    <location>
        <begin position="22"/>
        <end position="187"/>
    </location>
</feature>
<dbReference type="Pfam" id="PF00534">
    <property type="entry name" value="Glycos_transf_1"/>
    <property type="match status" value="1"/>
</dbReference>
<dbReference type="InterPro" id="IPR028098">
    <property type="entry name" value="Glyco_trans_4-like_N"/>
</dbReference>
<feature type="domain" description="Glycosyl transferase family 1" evidence="1">
    <location>
        <begin position="199"/>
        <end position="365"/>
    </location>
</feature>
<proteinExistence type="predicted"/>
<protein>
    <submittedName>
        <fullName evidence="3">UGDG-like protein</fullName>
    </submittedName>
</protein>
<dbReference type="EMBL" id="BK014949">
    <property type="protein sequence ID" value="DAD83965.1"/>
    <property type="molecule type" value="Genomic_DNA"/>
</dbReference>
<evidence type="ECO:0000259" key="2">
    <source>
        <dbReference type="Pfam" id="PF13439"/>
    </source>
</evidence>
<dbReference type="SUPFAM" id="SSF53756">
    <property type="entry name" value="UDP-Glycosyltransferase/glycogen phosphorylase"/>
    <property type="match status" value="1"/>
</dbReference>
<dbReference type="PANTHER" id="PTHR45947">
    <property type="entry name" value="SULFOQUINOVOSYL TRANSFERASE SQD2"/>
    <property type="match status" value="1"/>
</dbReference>
<dbReference type="Pfam" id="PF13439">
    <property type="entry name" value="Glyco_transf_4"/>
    <property type="match status" value="1"/>
</dbReference>
<dbReference type="GO" id="GO:0016757">
    <property type="term" value="F:glycosyltransferase activity"/>
    <property type="evidence" value="ECO:0007669"/>
    <property type="project" value="InterPro"/>
</dbReference>
<dbReference type="PANTHER" id="PTHR45947:SF3">
    <property type="entry name" value="SULFOQUINOVOSYL TRANSFERASE SQD2"/>
    <property type="match status" value="1"/>
</dbReference>
<organism evidence="3">
    <name type="scientific">Siphoviridae sp. ctLR131</name>
    <dbReference type="NCBI Taxonomy" id="2826250"/>
    <lineage>
        <taxon>Viruses</taxon>
        <taxon>Duplodnaviria</taxon>
        <taxon>Heunggongvirae</taxon>
        <taxon>Uroviricota</taxon>
        <taxon>Caudoviricetes</taxon>
    </lineage>
</organism>
<dbReference type="InterPro" id="IPR001296">
    <property type="entry name" value="Glyco_trans_1"/>
</dbReference>
<evidence type="ECO:0000313" key="3">
    <source>
        <dbReference type="EMBL" id="DAD83965.1"/>
    </source>
</evidence>
<accession>A0A8S5MNL4</accession>
<dbReference type="Gene3D" id="3.40.50.2000">
    <property type="entry name" value="Glycogen Phosphorylase B"/>
    <property type="match status" value="2"/>
</dbReference>
<sequence>MENRKRLKIAIGTDAFPPTTDGISNVAQSYADIINKKFGEAVVVTPKNPNQLDYRYDYQIYRYKSWWVPSKEGYSIGWPFKDQLHQDIIDMNFDILHSHAPLATSYYFRRVVEKKKIPTVLTYHTKYEYDFDRRIPTKPARDFAYRFLLNNINAADEVWVTSKGTVDSLRKVGYTGDYVVMPNGCDLPVTNVSDDDIALIKRKHNIPNDVPLFIYTGRMIWYKNIELILDACAMLKNEGKEFRLIMLGFGADENAIKKKIRKCGLFDYVIWTGKILDRNELLGYYGISDLLLFPSTFDTNGLVVREAAACATPSLLVRGSCAAEGVEDGKTGFLCVESAHSIKNTLNTIMENKELLKTVGKNAQSQIYISWEDAVKKAYERYYTVIDNFKTKNNL</sequence>
<evidence type="ECO:0000259" key="1">
    <source>
        <dbReference type="Pfam" id="PF00534"/>
    </source>
</evidence>
<name>A0A8S5MNL4_9CAUD</name>
<dbReference type="InterPro" id="IPR050194">
    <property type="entry name" value="Glycosyltransferase_grp1"/>
</dbReference>